<feature type="domain" description="Cation efflux protein cytoplasmic" evidence="9">
    <location>
        <begin position="422"/>
        <end position="495"/>
    </location>
</feature>
<proteinExistence type="predicted"/>
<dbReference type="PANTHER" id="PTHR43840:SF4">
    <property type="entry name" value="CDF DIVALENT METAL CATION TRANSPORTER (EUROFUNG)"/>
    <property type="match status" value="1"/>
</dbReference>
<keyword evidence="3 7" id="KW-0812">Transmembrane</keyword>
<evidence type="ECO:0000256" key="3">
    <source>
        <dbReference type="ARBA" id="ARBA00022692"/>
    </source>
</evidence>
<dbReference type="AlphaFoldDB" id="A0A0J1B7P4"/>
<dbReference type="EMBL" id="KQ087192">
    <property type="protein sequence ID" value="KLT43779.1"/>
    <property type="molecule type" value="Genomic_DNA"/>
</dbReference>
<feature type="transmembrane region" description="Helical" evidence="7">
    <location>
        <begin position="218"/>
        <end position="240"/>
    </location>
</feature>
<dbReference type="Proteomes" id="UP000053611">
    <property type="component" value="Unassembled WGS sequence"/>
</dbReference>
<gene>
    <name evidence="10" type="ORF">CC85DRAFT_284284</name>
</gene>
<dbReference type="GO" id="GO:0098771">
    <property type="term" value="P:inorganic ion homeostasis"/>
    <property type="evidence" value="ECO:0007669"/>
    <property type="project" value="UniProtKB-ARBA"/>
</dbReference>
<evidence type="ECO:0000256" key="4">
    <source>
        <dbReference type="ARBA" id="ARBA00022989"/>
    </source>
</evidence>
<evidence type="ECO:0000256" key="5">
    <source>
        <dbReference type="ARBA" id="ARBA00023136"/>
    </source>
</evidence>
<dbReference type="Pfam" id="PF16916">
    <property type="entry name" value="ZT_dimer"/>
    <property type="match status" value="1"/>
</dbReference>
<evidence type="ECO:0000313" key="10">
    <source>
        <dbReference type="EMBL" id="KLT43779.1"/>
    </source>
</evidence>
<keyword evidence="5 7" id="KW-0472">Membrane</keyword>
<keyword evidence="2" id="KW-0813">Transport</keyword>
<dbReference type="InterPro" id="IPR027470">
    <property type="entry name" value="Cation_efflux_CTD"/>
</dbReference>
<evidence type="ECO:0000313" key="11">
    <source>
        <dbReference type="Proteomes" id="UP000053611"/>
    </source>
</evidence>
<accession>A0A0J1B7P4</accession>
<dbReference type="GeneID" id="28983291"/>
<dbReference type="GO" id="GO:0008324">
    <property type="term" value="F:monoatomic cation transmembrane transporter activity"/>
    <property type="evidence" value="ECO:0007669"/>
    <property type="project" value="InterPro"/>
</dbReference>
<comment type="subcellular location">
    <subcellularLocation>
        <location evidence="1">Membrane</location>
        <topology evidence="1">Multi-pass membrane protein</topology>
    </subcellularLocation>
</comment>
<dbReference type="STRING" id="879819.A0A0J1B7P4"/>
<feature type="region of interest" description="Disordered" evidence="6">
    <location>
        <begin position="497"/>
        <end position="553"/>
    </location>
</feature>
<name>A0A0J1B7P4_9TREE</name>
<dbReference type="GO" id="GO:0030003">
    <property type="term" value="P:intracellular monoatomic cation homeostasis"/>
    <property type="evidence" value="ECO:0007669"/>
    <property type="project" value="UniProtKB-ARBA"/>
</dbReference>
<keyword evidence="11" id="KW-1185">Reference proteome</keyword>
<evidence type="ECO:0000256" key="1">
    <source>
        <dbReference type="ARBA" id="ARBA00004141"/>
    </source>
</evidence>
<dbReference type="InterPro" id="IPR036837">
    <property type="entry name" value="Cation_efflux_CTD_sf"/>
</dbReference>
<evidence type="ECO:0000256" key="6">
    <source>
        <dbReference type="SAM" id="MobiDB-lite"/>
    </source>
</evidence>
<dbReference type="FunFam" id="1.20.1510.10:FF:000005">
    <property type="entry name" value="Putative Cation diffusion facilitator 1"/>
    <property type="match status" value="1"/>
</dbReference>
<organism evidence="10 11">
    <name type="scientific">Cutaneotrichosporon oleaginosum</name>
    <dbReference type="NCBI Taxonomy" id="879819"/>
    <lineage>
        <taxon>Eukaryota</taxon>
        <taxon>Fungi</taxon>
        <taxon>Dikarya</taxon>
        <taxon>Basidiomycota</taxon>
        <taxon>Agaricomycotina</taxon>
        <taxon>Tremellomycetes</taxon>
        <taxon>Trichosporonales</taxon>
        <taxon>Trichosporonaceae</taxon>
        <taxon>Cutaneotrichosporon</taxon>
    </lineage>
</organism>
<feature type="domain" description="Cation efflux protein transmembrane" evidence="8">
    <location>
        <begin position="223"/>
        <end position="415"/>
    </location>
</feature>
<protein>
    <submittedName>
        <fullName evidence="10">Uncharacterized protein</fullName>
    </submittedName>
</protein>
<sequence length="553" mass="61362">MSSPNTVKGGGFYPYPYTTSLGYTNPRAQRVATLPPTPSFEEHPSPLHEPHTFVRHRPRRAMSVERMQSIISAKERSVTDFVGVPISPEEIKRQPRKLRKYYEHLDAIHDHYEEVEGLLSGELPSIIVSSFLNEPHRSDSDPHRNRSTTSLGGLNGQHSHAGSRAASPHPHWNLRSLRHWTPIDEGFVGTNGDEEAATERTPLVLGAREAERERIVTLAININTVVNFLLVGAKVVAVYYSSSISLIASLVDSALDLLSTFIIVGTNWAIGVPTDRHLYPAGKRRFEPLGVLIFSVVMIISFIQVFIESLQRLHRAIRGDTTPVDLSMVGIATMLATIGVKAVLWVWCSNIPSSSVQALAQDAENDVWLNVISLSFPYIGHRLGSNLLDPIGGLCLSAYIVIEWIKTLLQNFANLSGKRAASEQYTRVLYMVSRFNPVLEISDIEVYHIGDDLVVEVDVILPRKTTLRFAHDIGETIQCMLENLDGVLRAYVHTDYSSSNPSQHTARHKDGPNPVPLRAPSPEEESPSMSGSATPRASDGFPFPARGREVERR</sequence>
<evidence type="ECO:0000259" key="8">
    <source>
        <dbReference type="Pfam" id="PF01545"/>
    </source>
</evidence>
<dbReference type="OrthoDB" id="78296at2759"/>
<dbReference type="InterPro" id="IPR027469">
    <property type="entry name" value="Cation_efflux_TMD_sf"/>
</dbReference>
<evidence type="ECO:0000259" key="9">
    <source>
        <dbReference type="Pfam" id="PF16916"/>
    </source>
</evidence>
<dbReference type="InterPro" id="IPR050291">
    <property type="entry name" value="CDF_Transporter"/>
</dbReference>
<dbReference type="SUPFAM" id="SSF160240">
    <property type="entry name" value="Cation efflux protein cytoplasmic domain-like"/>
    <property type="match status" value="1"/>
</dbReference>
<feature type="transmembrane region" description="Helical" evidence="7">
    <location>
        <begin position="327"/>
        <end position="347"/>
    </location>
</feature>
<reference evidence="10 11" key="1">
    <citation type="submission" date="2015-03" db="EMBL/GenBank/DDBJ databases">
        <title>Genomics and transcriptomics of the oil-accumulating basidiomycete yeast T. oleaginosus allow insights into substrate utilization and the diverse evolutionary trajectories of mating systems in fungi.</title>
        <authorList>
            <consortium name="DOE Joint Genome Institute"/>
            <person name="Kourist R."/>
            <person name="Kracht O."/>
            <person name="Bracharz F."/>
            <person name="Lipzen A."/>
            <person name="Nolan M."/>
            <person name="Ohm R."/>
            <person name="Grigoriev I."/>
            <person name="Sun S."/>
            <person name="Heitman J."/>
            <person name="Bruck T."/>
            <person name="Nowrousian M."/>
        </authorList>
    </citation>
    <scope>NUCLEOTIDE SEQUENCE [LARGE SCALE GENOMIC DNA]</scope>
    <source>
        <strain evidence="10 11">IBC0246</strain>
    </source>
</reference>
<dbReference type="InterPro" id="IPR058533">
    <property type="entry name" value="Cation_efflux_TM"/>
</dbReference>
<dbReference type="Pfam" id="PF01545">
    <property type="entry name" value="Cation_efflux"/>
    <property type="match status" value="1"/>
</dbReference>
<evidence type="ECO:0000256" key="7">
    <source>
        <dbReference type="SAM" id="Phobius"/>
    </source>
</evidence>
<feature type="compositionally biased region" description="Polar residues" evidence="6">
    <location>
        <begin position="147"/>
        <end position="160"/>
    </location>
</feature>
<dbReference type="Gene3D" id="3.30.70.1350">
    <property type="entry name" value="Cation efflux protein, cytoplasmic domain"/>
    <property type="match status" value="1"/>
</dbReference>
<evidence type="ECO:0000256" key="2">
    <source>
        <dbReference type="ARBA" id="ARBA00022448"/>
    </source>
</evidence>
<dbReference type="Gene3D" id="1.20.1510.10">
    <property type="entry name" value="Cation efflux protein transmembrane domain"/>
    <property type="match status" value="1"/>
</dbReference>
<feature type="region of interest" description="Disordered" evidence="6">
    <location>
        <begin position="134"/>
        <end position="168"/>
    </location>
</feature>
<feature type="transmembrane region" description="Helical" evidence="7">
    <location>
        <begin position="246"/>
        <end position="268"/>
    </location>
</feature>
<feature type="transmembrane region" description="Helical" evidence="7">
    <location>
        <begin position="289"/>
        <end position="307"/>
    </location>
</feature>
<dbReference type="GO" id="GO:0016020">
    <property type="term" value="C:membrane"/>
    <property type="evidence" value="ECO:0007669"/>
    <property type="project" value="UniProtKB-SubCell"/>
</dbReference>
<dbReference type="SUPFAM" id="SSF161111">
    <property type="entry name" value="Cation efflux protein transmembrane domain-like"/>
    <property type="match status" value="1"/>
</dbReference>
<feature type="compositionally biased region" description="Basic and acidic residues" evidence="6">
    <location>
        <begin position="134"/>
        <end position="144"/>
    </location>
</feature>
<dbReference type="PANTHER" id="PTHR43840">
    <property type="entry name" value="MITOCHONDRIAL METAL TRANSPORTER 1-RELATED"/>
    <property type="match status" value="1"/>
</dbReference>
<keyword evidence="4 7" id="KW-1133">Transmembrane helix</keyword>